<dbReference type="PRINTS" id="PR00007">
    <property type="entry name" value="COMPLEMNTC1Q"/>
</dbReference>
<evidence type="ECO:0000256" key="2">
    <source>
        <dbReference type="ARBA" id="ARBA00022525"/>
    </source>
</evidence>
<accession>A0AAN9G5C5</accession>
<feature type="chain" id="PRO_5042953236" description="C1q domain-containing protein" evidence="4">
    <location>
        <begin position="25"/>
        <end position="225"/>
    </location>
</feature>
<dbReference type="Pfam" id="PF00386">
    <property type="entry name" value="C1q"/>
    <property type="match status" value="1"/>
</dbReference>
<evidence type="ECO:0000313" key="7">
    <source>
        <dbReference type="Proteomes" id="UP001374579"/>
    </source>
</evidence>
<dbReference type="InterPro" id="IPR001073">
    <property type="entry name" value="C1q_dom"/>
</dbReference>
<feature type="domain" description="C1q" evidence="5">
    <location>
        <begin position="87"/>
        <end position="225"/>
    </location>
</feature>
<dbReference type="InterPro" id="IPR008983">
    <property type="entry name" value="Tumour_necrosis_fac-like_dom"/>
</dbReference>
<evidence type="ECO:0000256" key="3">
    <source>
        <dbReference type="ARBA" id="ARBA00022729"/>
    </source>
</evidence>
<evidence type="ECO:0000259" key="5">
    <source>
        <dbReference type="PROSITE" id="PS50871"/>
    </source>
</evidence>
<dbReference type="SUPFAM" id="SSF49842">
    <property type="entry name" value="TNF-like"/>
    <property type="match status" value="1"/>
</dbReference>
<evidence type="ECO:0000256" key="1">
    <source>
        <dbReference type="ARBA" id="ARBA00004613"/>
    </source>
</evidence>
<dbReference type="Gene3D" id="2.60.120.40">
    <property type="match status" value="1"/>
</dbReference>
<sequence>MSMHSPKTMQYLIILAFLTTAIIANKPKRTDDANNVAALETLLHKQAATIESLEARLTAQDTKLLQQQATLQTVLREQQSMDARIAKQEQVVGFYTDFGYKPYHDVTMKTFETLKFPRVLTNSGNGYNSTTGIFTTPFSGLYTFQLQFSGGTHNDTTQLSISANSLTVAVAYSEGDTRDQGSQGSCSAVVHLVKGNQVSVRFLSGNPMIWASRLASFSGVLVHSD</sequence>
<evidence type="ECO:0000313" key="6">
    <source>
        <dbReference type="EMBL" id="KAK7095314.1"/>
    </source>
</evidence>
<keyword evidence="7" id="KW-1185">Reference proteome</keyword>
<evidence type="ECO:0000256" key="4">
    <source>
        <dbReference type="SAM" id="SignalP"/>
    </source>
</evidence>
<reference evidence="6 7" key="1">
    <citation type="submission" date="2024-02" db="EMBL/GenBank/DDBJ databases">
        <title>Chromosome-scale genome assembly of the rough periwinkle Littorina saxatilis.</title>
        <authorList>
            <person name="De Jode A."/>
            <person name="Faria R."/>
            <person name="Formenti G."/>
            <person name="Sims Y."/>
            <person name="Smith T.P."/>
            <person name="Tracey A."/>
            <person name="Wood J.M.D."/>
            <person name="Zagrodzka Z.B."/>
            <person name="Johannesson K."/>
            <person name="Butlin R.K."/>
            <person name="Leder E.H."/>
        </authorList>
    </citation>
    <scope>NUCLEOTIDE SEQUENCE [LARGE SCALE GENOMIC DNA]</scope>
    <source>
        <strain evidence="6">Snail1</strain>
        <tissue evidence="6">Muscle</tissue>
    </source>
</reference>
<dbReference type="Proteomes" id="UP001374579">
    <property type="component" value="Unassembled WGS sequence"/>
</dbReference>
<comment type="caution">
    <text evidence="6">The sequence shown here is derived from an EMBL/GenBank/DDBJ whole genome shotgun (WGS) entry which is preliminary data.</text>
</comment>
<dbReference type="SMART" id="SM00110">
    <property type="entry name" value="C1Q"/>
    <property type="match status" value="1"/>
</dbReference>
<dbReference type="GO" id="GO:0005576">
    <property type="term" value="C:extracellular region"/>
    <property type="evidence" value="ECO:0007669"/>
    <property type="project" value="UniProtKB-SubCell"/>
</dbReference>
<dbReference type="PROSITE" id="PS50871">
    <property type="entry name" value="C1Q"/>
    <property type="match status" value="1"/>
</dbReference>
<feature type="signal peptide" evidence="4">
    <location>
        <begin position="1"/>
        <end position="24"/>
    </location>
</feature>
<dbReference type="PANTHER" id="PTHR22923">
    <property type="entry name" value="CEREBELLIN-RELATED"/>
    <property type="match status" value="1"/>
</dbReference>
<organism evidence="6 7">
    <name type="scientific">Littorina saxatilis</name>
    <dbReference type="NCBI Taxonomy" id="31220"/>
    <lineage>
        <taxon>Eukaryota</taxon>
        <taxon>Metazoa</taxon>
        <taxon>Spiralia</taxon>
        <taxon>Lophotrochozoa</taxon>
        <taxon>Mollusca</taxon>
        <taxon>Gastropoda</taxon>
        <taxon>Caenogastropoda</taxon>
        <taxon>Littorinimorpha</taxon>
        <taxon>Littorinoidea</taxon>
        <taxon>Littorinidae</taxon>
        <taxon>Littorina</taxon>
    </lineage>
</organism>
<proteinExistence type="predicted"/>
<dbReference type="AlphaFoldDB" id="A0AAN9G5C5"/>
<dbReference type="PANTHER" id="PTHR22923:SF116">
    <property type="entry name" value="C1Q DOMAIN-CONTAINING PROTEIN"/>
    <property type="match status" value="1"/>
</dbReference>
<name>A0AAN9G5C5_9CAEN</name>
<gene>
    <name evidence="6" type="ORF">V1264_006739</name>
</gene>
<keyword evidence="3 4" id="KW-0732">Signal</keyword>
<comment type="subcellular location">
    <subcellularLocation>
        <location evidence="1">Secreted</location>
    </subcellularLocation>
</comment>
<protein>
    <recommendedName>
        <fullName evidence="5">C1q domain-containing protein</fullName>
    </recommendedName>
</protein>
<dbReference type="EMBL" id="JBAMIC010000018">
    <property type="protein sequence ID" value="KAK7095314.1"/>
    <property type="molecule type" value="Genomic_DNA"/>
</dbReference>
<dbReference type="InterPro" id="IPR050822">
    <property type="entry name" value="Cerebellin_Synaptic_Org"/>
</dbReference>
<keyword evidence="2" id="KW-0964">Secreted</keyword>